<keyword evidence="2" id="KW-1185">Reference proteome</keyword>
<accession>A0ACB8SFX1</accession>
<gene>
    <name evidence="1" type="ORF">BV25DRAFT_1833191</name>
</gene>
<dbReference type="EMBL" id="MU277294">
    <property type="protein sequence ID" value="KAI0055378.1"/>
    <property type="molecule type" value="Genomic_DNA"/>
</dbReference>
<name>A0ACB8SFX1_9AGAM</name>
<organism evidence="1 2">
    <name type="scientific">Artomyces pyxidatus</name>
    <dbReference type="NCBI Taxonomy" id="48021"/>
    <lineage>
        <taxon>Eukaryota</taxon>
        <taxon>Fungi</taxon>
        <taxon>Dikarya</taxon>
        <taxon>Basidiomycota</taxon>
        <taxon>Agaricomycotina</taxon>
        <taxon>Agaricomycetes</taxon>
        <taxon>Russulales</taxon>
        <taxon>Auriscalpiaceae</taxon>
        <taxon>Artomyces</taxon>
    </lineage>
</organism>
<protein>
    <submittedName>
        <fullName evidence="1">Uncharacterized protein</fullName>
    </submittedName>
</protein>
<reference evidence="1" key="1">
    <citation type="submission" date="2021-03" db="EMBL/GenBank/DDBJ databases">
        <authorList>
            <consortium name="DOE Joint Genome Institute"/>
            <person name="Ahrendt S."/>
            <person name="Looney B.P."/>
            <person name="Miyauchi S."/>
            <person name="Morin E."/>
            <person name="Drula E."/>
            <person name="Courty P.E."/>
            <person name="Chicoki N."/>
            <person name="Fauchery L."/>
            <person name="Kohler A."/>
            <person name="Kuo A."/>
            <person name="Labutti K."/>
            <person name="Pangilinan J."/>
            <person name="Lipzen A."/>
            <person name="Riley R."/>
            <person name="Andreopoulos W."/>
            <person name="He G."/>
            <person name="Johnson J."/>
            <person name="Barry K.W."/>
            <person name="Grigoriev I.V."/>
            <person name="Nagy L."/>
            <person name="Hibbett D."/>
            <person name="Henrissat B."/>
            <person name="Matheny P.B."/>
            <person name="Labbe J."/>
            <person name="Martin F."/>
        </authorList>
    </citation>
    <scope>NUCLEOTIDE SEQUENCE</scope>
    <source>
        <strain evidence="1">HHB10654</strain>
    </source>
</reference>
<dbReference type="Proteomes" id="UP000814140">
    <property type="component" value="Unassembled WGS sequence"/>
</dbReference>
<evidence type="ECO:0000313" key="2">
    <source>
        <dbReference type="Proteomes" id="UP000814140"/>
    </source>
</evidence>
<proteinExistence type="predicted"/>
<evidence type="ECO:0000313" key="1">
    <source>
        <dbReference type="EMBL" id="KAI0055378.1"/>
    </source>
</evidence>
<sequence>MTDLDRRSSESASESLERVVAALTHTGRLDTTHCHYSVNFIPSIRTIKGLPTSSLAVDVSSPHLFTDSLIPSNLSESMQRSHLLAANLRPWPPPYFSSTGTALRH</sequence>
<comment type="caution">
    <text evidence="1">The sequence shown here is derived from an EMBL/GenBank/DDBJ whole genome shotgun (WGS) entry which is preliminary data.</text>
</comment>
<reference evidence="1" key="2">
    <citation type="journal article" date="2022" name="New Phytol.">
        <title>Evolutionary transition to the ectomycorrhizal habit in the genomes of a hyperdiverse lineage of mushroom-forming fungi.</title>
        <authorList>
            <person name="Looney B."/>
            <person name="Miyauchi S."/>
            <person name="Morin E."/>
            <person name="Drula E."/>
            <person name="Courty P.E."/>
            <person name="Kohler A."/>
            <person name="Kuo A."/>
            <person name="LaButti K."/>
            <person name="Pangilinan J."/>
            <person name="Lipzen A."/>
            <person name="Riley R."/>
            <person name="Andreopoulos W."/>
            <person name="He G."/>
            <person name="Johnson J."/>
            <person name="Nolan M."/>
            <person name="Tritt A."/>
            <person name="Barry K.W."/>
            <person name="Grigoriev I.V."/>
            <person name="Nagy L.G."/>
            <person name="Hibbett D."/>
            <person name="Henrissat B."/>
            <person name="Matheny P.B."/>
            <person name="Labbe J."/>
            <person name="Martin F.M."/>
        </authorList>
    </citation>
    <scope>NUCLEOTIDE SEQUENCE</scope>
    <source>
        <strain evidence="1">HHB10654</strain>
    </source>
</reference>